<reference evidence="1" key="1">
    <citation type="submission" date="2022-06" db="EMBL/GenBank/DDBJ databases">
        <title>Leptospira isolates from biofilms formed at urban environments.</title>
        <authorList>
            <person name="Ribeiro P.S."/>
            <person name="Sousa T."/>
            <person name="Carvalho N."/>
            <person name="Aburjaile F."/>
            <person name="Neves F."/>
            <person name="Oliveira D."/>
            <person name="Blanco L."/>
            <person name="Lima J."/>
            <person name="Costa F."/>
            <person name="Brenig B."/>
            <person name="Soares S."/>
            <person name="Ramos R."/>
            <person name="Goes-Neto A."/>
            <person name="Matiuzzi M."/>
            <person name="Azevedo V."/>
            <person name="Ristow P."/>
        </authorList>
    </citation>
    <scope>NUCLEOTIDE SEQUENCE</scope>
    <source>
        <strain evidence="1">VSF7</strain>
    </source>
</reference>
<dbReference type="AlphaFoldDB" id="A0AAW5VE51"/>
<evidence type="ECO:0000313" key="1">
    <source>
        <dbReference type="EMBL" id="MCW7517157.1"/>
    </source>
</evidence>
<evidence type="ECO:0000313" key="2">
    <source>
        <dbReference type="Proteomes" id="UP001209694"/>
    </source>
</evidence>
<gene>
    <name evidence="1" type="ORF">ND810_18465</name>
</gene>
<sequence>MKLSDEDEESLSYFYVLSNILREAIRAYSTEKSQLNILNVNNWLMALFELLGDISKYFPSILQKSRLEGNTFGELENNYTLRNLNVSIRQDFQLKLIRVKSFHGLQNRFKNKKNYNHLSWILLGKTLSKDPYFLELIDSTILVVLPFIEKLKAEICNVLGYDFSSRLKPVNEEKL</sequence>
<organism evidence="1 2">
    <name type="scientific">Leptospira levettii</name>
    <dbReference type="NCBI Taxonomy" id="2023178"/>
    <lineage>
        <taxon>Bacteria</taxon>
        <taxon>Pseudomonadati</taxon>
        <taxon>Spirochaetota</taxon>
        <taxon>Spirochaetia</taxon>
        <taxon>Leptospirales</taxon>
        <taxon>Leptospiraceae</taxon>
        <taxon>Leptospira</taxon>
    </lineage>
</organism>
<dbReference type="Proteomes" id="UP001209694">
    <property type="component" value="Unassembled WGS sequence"/>
</dbReference>
<name>A0AAW5VE51_9LEPT</name>
<protein>
    <submittedName>
        <fullName evidence="1">Uncharacterized protein</fullName>
    </submittedName>
</protein>
<proteinExistence type="predicted"/>
<dbReference type="RefSeq" id="WP_265394632.1">
    <property type="nucleotide sequence ID" value="NZ_JAMQQD010000011.1"/>
</dbReference>
<comment type="caution">
    <text evidence="1">The sequence shown here is derived from an EMBL/GenBank/DDBJ whole genome shotgun (WGS) entry which is preliminary data.</text>
</comment>
<accession>A0AAW5VE51</accession>
<dbReference type="EMBL" id="JAMQQD010000011">
    <property type="protein sequence ID" value="MCW7517157.1"/>
    <property type="molecule type" value="Genomic_DNA"/>
</dbReference>